<name>S8EDJ3_9LAMI</name>
<evidence type="ECO:0008006" key="8">
    <source>
        <dbReference type="Google" id="ProtNLM"/>
    </source>
</evidence>
<dbReference type="EMBL" id="AUSU01000211">
    <property type="protein sequence ID" value="EPS74033.1"/>
    <property type="molecule type" value="Genomic_DNA"/>
</dbReference>
<evidence type="ECO:0000256" key="2">
    <source>
        <dbReference type="ARBA" id="ARBA00008105"/>
    </source>
</evidence>
<dbReference type="GO" id="GO:0006364">
    <property type="term" value="P:rRNA processing"/>
    <property type="evidence" value="ECO:0007669"/>
    <property type="project" value="UniProtKB-KW"/>
</dbReference>
<dbReference type="GO" id="GO:0032040">
    <property type="term" value="C:small-subunit processome"/>
    <property type="evidence" value="ECO:0007669"/>
    <property type="project" value="InterPro"/>
</dbReference>
<evidence type="ECO:0000256" key="4">
    <source>
        <dbReference type="ARBA" id="ARBA00023242"/>
    </source>
</evidence>
<reference evidence="6 7" key="1">
    <citation type="journal article" date="2013" name="BMC Genomics">
        <title>The miniature genome of a carnivorous plant Genlisea aurea contains a low number of genes and short non-coding sequences.</title>
        <authorList>
            <person name="Leushkin E.V."/>
            <person name="Sutormin R.A."/>
            <person name="Nabieva E.R."/>
            <person name="Penin A.A."/>
            <person name="Kondrashov A.S."/>
            <person name="Logacheva M.D."/>
        </authorList>
    </citation>
    <scope>NUCLEOTIDE SEQUENCE [LARGE SCALE GENOMIC DNA]</scope>
</reference>
<dbReference type="InterPro" id="IPR007144">
    <property type="entry name" value="SSU_processome_Utp11"/>
</dbReference>
<evidence type="ECO:0000256" key="3">
    <source>
        <dbReference type="ARBA" id="ARBA00022552"/>
    </source>
</evidence>
<keyword evidence="4" id="KW-0539">Nucleus</keyword>
<dbReference type="PANTHER" id="PTHR12838:SF0">
    <property type="entry name" value="U3 SMALL NUCLEOLAR RNA-ASSOCIATED PROTEIN 11-RELATED"/>
    <property type="match status" value="1"/>
</dbReference>
<accession>S8EDJ3</accession>
<dbReference type="Proteomes" id="UP000015453">
    <property type="component" value="Unassembled WGS sequence"/>
</dbReference>
<dbReference type="Pfam" id="PF03998">
    <property type="entry name" value="Utp11"/>
    <property type="match status" value="1"/>
</dbReference>
<keyword evidence="3" id="KW-0698">rRNA processing</keyword>
<comment type="subcellular location">
    <subcellularLocation>
        <location evidence="1">Nucleus</location>
        <location evidence="1">Nucleolus</location>
    </subcellularLocation>
</comment>
<dbReference type="PANTHER" id="PTHR12838">
    <property type="entry name" value="U3 SMALL NUCLEOLAR RNA-ASSOCIATED PROTEIN 11"/>
    <property type="match status" value="1"/>
</dbReference>
<proteinExistence type="inferred from homology"/>
<dbReference type="OrthoDB" id="29058at2759"/>
<evidence type="ECO:0000256" key="5">
    <source>
        <dbReference type="SAM" id="MobiDB-lite"/>
    </source>
</evidence>
<evidence type="ECO:0000256" key="1">
    <source>
        <dbReference type="ARBA" id="ARBA00004604"/>
    </source>
</evidence>
<evidence type="ECO:0000313" key="6">
    <source>
        <dbReference type="EMBL" id="EPS74033.1"/>
    </source>
</evidence>
<feature type="region of interest" description="Disordered" evidence="5">
    <location>
        <begin position="35"/>
        <end position="64"/>
    </location>
</feature>
<sequence length="64" mass="7879">RKMAASYRELEARRNRARDLEKVYLEMELQKELQKKGRKRKLRESELVTPSTGSVFKWRQERKR</sequence>
<gene>
    <name evidence="6" type="ORF">M569_00733</name>
</gene>
<evidence type="ECO:0000313" key="7">
    <source>
        <dbReference type="Proteomes" id="UP000015453"/>
    </source>
</evidence>
<comment type="similarity">
    <text evidence="2">Belongs to the UTP11 family.</text>
</comment>
<comment type="caution">
    <text evidence="6">The sequence shown here is derived from an EMBL/GenBank/DDBJ whole genome shotgun (WGS) entry which is preliminary data.</text>
</comment>
<keyword evidence="7" id="KW-1185">Reference proteome</keyword>
<protein>
    <recommendedName>
        <fullName evidence="8">U3 small nucleolar RNA-associated protein 11</fullName>
    </recommendedName>
</protein>
<dbReference type="AlphaFoldDB" id="S8EDJ3"/>
<organism evidence="6 7">
    <name type="scientific">Genlisea aurea</name>
    <dbReference type="NCBI Taxonomy" id="192259"/>
    <lineage>
        <taxon>Eukaryota</taxon>
        <taxon>Viridiplantae</taxon>
        <taxon>Streptophyta</taxon>
        <taxon>Embryophyta</taxon>
        <taxon>Tracheophyta</taxon>
        <taxon>Spermatophyta</taxon>
        <taxon>Magnoliopsida</taxon>
        <taxon>eudicotyledons</taxon>
        <taxon>Gunneridae</taxon>
        <taxon>Pentapetalae</taxon>
        <taxon>asterids</taxon>
        <taxon>lamiids</taxon>
        <taxon>Lamiales</taxon>
        <taxon>Lentibulariaceae</taxon>
        <taxon>Genlisea</taxon>
    </lineage>
</organism>
<feature type="non-terminal residue" evidence="6">
    <location>
        <position position="1"/>
    </location>
</feature>